<dbReference type="AlphaFoldDB" id="A0A3B0YCX0"/>
<name>A0A3B0YCX0_9ZZZZ</name>
<protein>
    <submittedName>
        <fullName evidence="1">Uncharacterized protein</fullName>
    </submittedName>
</protein>
<proteinExistence type="predicted"/>
<reference evidence="1" key="1">
    <citation type="submission" date="2018-06" db="EMBL/GenBank/DDBJ databases">
        <authorList>
            <person name="Zhirakovskaya E."/>
        </authorList>
    </citation>
    <scope>NUCLEOTIDE SEQUENCE</scope>
</reference>
<accession>A0A3B0YCX0</accession>
<organism evidence="1">
    <name type="scientific">hydrothermal vent metagenome</name>
    <dbReference type="NCBI Taxonomy" id="652676"/>
    <lineage>
        <taxon>unclassified sequences</taxon>
        <taxon>metagenomes</taxon>
        <taxon>ecological metagenomes</taxon>
    </lineage>
</organism>
<sequence>MNAKHANKSGSVFVLTLARLKQKSICVHSRLFAAKAFDFNKAAFIFYHLLKNFTANERKTRQ</sequence>
<evidence type="ECO:0000313" key="1">
    <source>
        <dbReference type="EMBL" id="VAW66564.1"/>
    </source>
</evidence>
<gene>
    <name evidence="1" type="ORF">MNBD_GAMMA08-977</name>
</gene>
<dbReference type="EMBL" id="UOFH01000348">
    <property type="protein sequence ID" value="VAW66564.1"/>
    <property type="molecule type" value="Genomic_DNA"/>
</dbReference>